<dbReference type="AlphaFoldDB" id="A0A0A7LH88"/>
<proteinExistence type="predicted"/>
<evidence type="ECO:0000313" key="2">
    <source>
        <dbReference type="Proteomes" id="UP000030787"/>
    </source>
</evidence>
<dbReference type="EMBL" id="CP010070">
    <property type="protein sequence ID" value="AIZ56886.1"/>
    <property type="molecule type" value="Genomic_DNA"/>
</dbReference>
<evidence type="ECO:0000313" key="1">
    <source>
        <dbReference type="EMBL" id="AIZ56886.1"/>
    </source>
</evidence>
<dbReference type="KEGG" id="mear:Mpt1_c10140"/>
<name>A0A0A7LH88_9ARCH</name>
<dbReference type="Proteomes" id="UP000030787">
    <property type="component" value="Chromosome"/>
</dbReference>
<dbReference type="HOGENOM" id="CLU_2874892_0_0_2"/>
<dbReference type="STRING" id="1577791.Mpt1_c10140"/>
<protein>
    <submittedName>
        <fullName evidence="1">Uncharacterized protein</fullName>
    </submittedName>
</protein>
<gene>
    <name evidence="1" type="ORF">Mpt1_c10140</name>
</gene>
<organism evidence="1 2">
    <name type="scientific">Candidatus Methanoplasma termitum</name>
    <dbReference type="NCBI Taxonomy" id="1577791"/>
    <lineage>
        <taxon>Archaea</taxon>
        <taxon>Methanobacteriati</taxon>
        <taxon>Thermoplasmatota</taxon>
        <taxon>Thermoplasmata</taxon>
        <taxon>Methanomassiliicoccales</taxon>
        <taxon>Methanomassiliicoccaceae</taxon>
        <taxon>Candidatus Methanoplasma</taxon>
    </lineage>
</organism>
<reference evidence="1 2" key="1">
    <citation type="journal article" date="2014" name="Appl. Environ. Microbiol.">
        <title>Comparative Genome Analysis of 'Candidatus Methanoplasma termitum' Indicates a New Mode of Energy Metabolism in the Seventh Order of Methanogens.</title>
        <authorList>
            <person name="Lang K."/>
            <person name="Schuldes J."/>
            <person name="Klingl A."/>
            <person name="Poehlein A."/>
            <person name="Daniel R."/>
            <person name="Brune A."/>
        </authorList>
    </citation>
    <scope>NUCLEOTIDE SEQUENCE [LARGE SCALE GENOMIC DNA]</scope>
    <source>
        <strain evidence="2">Mpt1</strain>
    </source>
</reference>
<sequence length="63" mass="6886">MSRVKNSLVMTGIDGLDASNATKEALKSIFKAEVELGNGTEVKTLKINRCKDTIKKGYKNETP</sequence>
<keyword evidence="2" id="KW-1185">Reference proteome</keyword>
<accession>A0A0A7LH88</accession>